<dbReference type="Proteomes" id="UP000323188">
    <property type="component" value="Unassembled WGS sequence"/>
</dbReference>
<dbReference type="AlphaFoldDB" id="A0A5B2TUW6"/>
<evidence type="ECO:0000313" key="3">
    <source>
        <dbReference type="Proteomes" id="UP000323188"/>
    </source>
</evidence>
<evidence type="ECO:0000313" key="2">
    <source>
        <dbReference type="EMBL" id="KAA2218336.1"/>
    </source>
</evidence>
<keyword evidence="1" id="KW-0732">Signal</keyword>
<sequence length="124" mass="14241">MKKFLSLMAICAIIFSANCSRVEQNNDPIIGIWFQAGTEISNGSSKSTLRKEWIFNDVYLGRYHEINGNDITLQTDFKWSKEGEIYTIEYRGLENVPVDRLKIIETDQGTVLEKVDGEYVAIRE</sequence>
<protein>
    <recommendedName>
        <fullName evidence="4">Lipocalin-like domain-containing protein</fullName>
    </recommendedName>
</protein>
<feature type="signal peptide" evidence="1">
    <location>
        <begin position="1"/>
        <end position="19"/>
    </location>
</feature>
<comment type="caution">
    <text evidence="2">The sequence shown here is derived from an EMBL/GenBank/DDBJ whole genome shotgun (WGS) entry which is preliminary data.</text>
</comment>
<evidence type="ECO:0000256" key="1">
    <source>
        <dbReference type="SAM" id="SignalP"/>
    </source>
</evidence>
<accession>A0A5B2TUW6</accession>
<proteinExistence type="predicted"/>
<organism evidence="2 3">
    <name type="scientific">Maribacter flavus</name>
    <dbReference type="NCBI Taxonomy" id="1658664"/>
    <lineage>
        <taxon>Bacteria</taxon>
        <taxon>Pseudomonadati</taxon>
        <taxon>Bacteroidota</taxon>
        <taxon>Flavobacteriia</taxon>
        <taxon>Flavobacteriales</taxon>
        <taxon>Flavobacteriaceae</taxon>
        <taxon>Maribacter</taxon>
    </lineage>
</organism>
<name>A0A5B2TUW6_9FLAO</name>
<reference evidence="2 3" key="1">
    <citation type="submission" date="2019-09" db="EMBL/GenBank/DDBJ databases">
        <authorList>
            <person name="Khan S.A."/>
            <person name="Jeon C.O."/>
            <person name="Chun B.H."/>
            <person name="Jeong S.E."/>
        </authorList>
    </citation>
    <scope>NUCLEOTIDE SEQUENCE [LARGE SCALE GENOMIC DNA]</scope>
    <source>
        <strain evidence="2 3">KCTC 42508</strain>
    </source>
</reference>
<feature type="chain" id="PRO_5023086861" description="Lipocalin-like domain-containing protein" evidence="1">
    <location>
        <begin position="20"/>
        <end position="124"/>
    </location>
</feature>
<gene>
    <name evidence="2" type="ORF">F0361_01560</name>
</gene>
<evidence type="ECO:0008006" key="4">
    <source>
        <dbReference type="Google" id="ProtNLM"/>
    </source>
</evidence>
<dbReference type="EMBL" id="VUOE01000001">
    <property type="protein sequence ID" value="KAA2218336.1"/>
    <property type="molecule type" value="Genomic_DNA"/>
</dbReference>
<dbReference type="RefSeq" id="WP_154916949.1">
    <property type="nucleotide sequence ID" value="NZ_VUOE01000001.1"/>
</dbReference>